<evidence type="ECO:0000313" key="8">
    <source>
        <dbReference type="Proteomes" id="UP000012174"/>
    </source>
</evidence>
<keyword evidence="3 6" id="KW-1133">Transmembrane helix</keyword>
<feature type="transmembrane region" description="Helical" evidence="6">
    <location>
        <begin position="76"/>
        <end position="95"/>
    </location>
</feature>
<feature type="region of interest" description="Disordered" evidence="5">
    <location>
        <begin position="328"/>
        <end position="349"/>
    </location>
</feature>
<accession>M7T148</accession>
<dbReference type="InterPro" id="IPR007568">
    <property type="entry name" value="RTA1"/>
</dbReference>
<dbReference type="KEGG" id="ela:UCREL1_2405"/>
<sequence length="349" mass="39385">MAHGEQAEGSIWYYAPNKGAAVFFAVAFLASAIWHGWQSAHYKSWRLTGLYSFSGLLYTAGFAVRVVGAFHYDDLVIYIVSVCLCFAAPPLYELANYYMLGRILYYVPYYSPIHPGRVLTTFAALSMLIEALNGTGSSYATGNGTNKDGQMANQSLSYDQQELGRTLLRVTLILQLVVIGLFLTLATYFWNTCRKHGLNNRNLNQALLTLYISNALILTRCIYRAVEFFEVSAVRDWDSPDFHPSPIIQYEALFYIFEGSLMLCNTFLINVRHPRQFLPHSTKIYLRKDGVTEIRGPGYKQDRNFFLTLVDPFDVYGMMKGRDNTNRFWDDDGSARSGNAKGGAVNEGV</sequence>
<feature type="transmembrane region" description="Helical" evidence="6">
    <location>
        <begin position="20"/>
        <end position="37"/>
    </location>
</feature>
<evidence type="ECO:0000256" key="3">
    <source>
        <dbReference type="ARBA" id="ARBA00022989"/>
    </source>
</evidence>
<evidence type="ECO:0000256" key="2">
    <source>
        <dbReference type="ARBA" id="ARBA00022692"/>
    </source>
</evidence>
<keyword evidence="2 6" id="KW-0812">Transmembrane</keyword>
<feature type="transmembrane region" description="Helical" evidence="6">
    <location>
        <begin position="167"/>
        <end position="190"/>
    </location>
</feature>
<dbReference type="HOGENOM" id="CLU_033465_0_1_1"/>
<dbReference type="OMA" id="CTLITVR"/>
<proteinExistence type="predicted"/>
<comment type="subcellular location">
    <subcellularLocation>
        <location evidence="1">Membrane</location>
        <topology evidence="1">Multi-pass membrane protein</topology>
    </subcellularLocation>
</comment>
<evidence type="ECO:0000256" key="5">
    <source>
        <dbReference type="SAM" id="MobiDB-lite"/>
    </source>
</evidence>
<dbReference type="Pfam" id="PF04479">
    <property type="entry name" value="RTA1"/>
    <property type="match status" value="1"/>
</dbReference>
<feature type="transmembrane region" description="Helical" evidence="6">
    <location>
        <begin position="49"/>
        <end position="70"/>
    </location>
</feature>
<keyword evidence="8" id="KW-1185">Reference proteome</keyword>
<dbReference type="eggNOG" id="ENOG502RDNH">
    <property type="taxonomic scope" value="Eukaryota"/>
</dbReference>
<evidence type="ECO:0000256" key="4">
    <source>
        <dbReference type="ARBA" id="ARBA00023136"/>
    </source>
</evidence>
<dbReference type="PANTHER" id="PTHR31465">
    <property type="entry name" value="PROTEIN RTA1-RELATED"/>
    <property type="match status" value="1"/>
</dbReference>
<organism evidence="7 8">
    <name type="scientific">Eutypa lata (strain UCR-EL1)</name>
    <name type="common">Grapevine dieback disease fungus</name>
    <name type="synonym">Eutypa armeniacae</name>
    <dbReference type="NCBI Taxonomy" id="1287681"/>
    <lineage>
        <taxon>Eukaryota</taxon>
        <taxon>Fungi</taxon>
        <taxon>Dikarya</taxon>
        <taxon>Ascomycota</taxon>
        <taxon>Pezizomycotina</taxon>
        <taxon>Sordariomycetes</taxon>
        <taxon>Xylariomycetidae</taxon>
        <taxon>Xylariales</taxon>
        <taxon>Diatrypaceae</taxon>
        <taxon>Eutypa</taxon>
    </lineage>
</organism>
<protein>
    <submittedName>
        <fullName evidence="7">Putative rta1 domain protein</fullName>
    </submittedName>
</protein>
<dbReference type="AlphaFoldDB" id="M7T148"/>
<evidence type="ECO:0000256" key="6">
    <source>
        <dbReference type="SAM" id="Phobius"/>
    </source>
</evidence>
<dbReference type="EMBL" id="KB705840">
    <property type="protein sequence ID" value="EMR70563.1"/>
    <property type="molecule type" value="Genomic_DNA"/>
</dbReference>
<keyword evidence="4 6" id="KW-0472">Membrane</keyword>
<gene>
    <name evidence="7" type="ORF">UCREL1_2405</name>
</gene>
<feature type="transmembrane region" description="Helical" evidence="6">
    <location>
        <begin position="252"/>
        <end position="271"/>
    </location>
</feature>
<name>M7T148_EUTLA</name>
<dbReference type="Proteomes" id="UP000012174">
    <property type="component" value="Unassembled WGS sequence"/>
</dbReference>
<reference evidence="8" key="1">
    <citation type="journal article" date="2013" name="Genome Announc.">
        <title>Draft genome sequence of the grapevine dieback fungus Eutypa lata UCR-EL1.</title>
        <authorList>
            <person name="Blanco-Ulate B."/>
            <person name="Rolshausen P.E."/>
            <person name="Cantu D."/>
        </authorList>
    </citation>
    <scope>NUCLEOTIDE SEQUENCE [LARGE SCALE GENOMIC DNA]</scope>
    <source>
        <strain evidence="8">UCR-EL1</strain>
    </source>
</reference>
<dbReference type="GO" id="GO:0016020">
    <property type="term" value="C:membrane"/>
    <property type="evidence" value="ECO:0007669"/>
    <property type="project" value="UniProtKB-SubCell"/>
</dbReference>
<evidence type="ECO:0000313" key="7">
    <source>
        <dbReference type="EMBL" id="EMR70563.1"/>
    </source>
</evidence>
<dbReference type="PANTHER" id="PTHR31465:SF13">
    <property type="entry name" value="RTA1 DOMAIN PROTEIN-RELATED"/>
    <property type="match status" value="1"/>
</dbReference>
<dbReference type="OrthoDB" id="3358017at2759"/>
<evidence type="ECO:0000256" key="1">
    <source>
        <dbReference type="ARBA" id="ARBA00004141"/>
    </source>
</evidence>